<sequence length="60" mass="6695">MPVGLSRKHTAYYWGSKLKSENSKILLKNPTYLFANLKTPTGDADTIWHSLGLSSVLQSE</sequence>
<keyword evidence="2" id="KW-1185">Reference proteome</keyword>
<protein>
    <submittedName>
        <fullName evidence="1">15899_t:CDS:1</fullName>
    </submittedName>
</protein>
<dbReference type="AlphaFoldDB" id="A0A9N9A8N4"/>
<comment type="caution">
    <text evidence="1">The sequence shown here is derived from an EMBL/GenBank/DDBJ whole genome shotgun (WGS) entry which is preliminary data.</text>
</comment>
<organism evidence="1 2">
    <name type="scientific">Cetraspora pellucida</name>
    <dbReference type="NCBI Taxonomy" id="1433469"/>
    <lineage>
        <taxon>Eukaryota</taxon>
        <taxon>Fungi</taxon>
        <taxon>Fungi incertae sedis</taxon>
        <taxon>Mucoromycota</taxon>
        <taxon>Glomeromycotina</taxon>
        <taxon>Glomeromycetes</taxon>
        <taxon>Diversisporales</taxon>
        <taxon>Gigasporaceae</taxon>
        <taxon>Cetraspora</taxon>
    </lineage>
</organism>
<dbReference type="Proteomes" id="UP000789759">
    <property type="component" value="Unassembled WGS sequence"/>
</dbReference>
<dbReference type="EMBL" id="CAJVQA010001658">
    <property type="protein sequence ID" value="CAG8521686.1"/>
    <property type="molecule type" value="Genomic_DNA"/>
</dbReference>
<gene>
    <name evidence="1" type="ORF">CPELLU_LOCUS3417</name>
</gene>
<evidence type="ECO:0000313" key="1">
    <source>
        <dbReference type="EMBL" id="CAG8521686.1"/>
    </source>
</evidence>
<name>A0A9N9A8N4_9GLOM</name>
<accession>A0A9N9A8N4</accession>
<proteinExistence type="predicted"/>
<evidence type="ECO:0000313" key="2">
    <source>
        <dbReference type="Proteomes" id="UP000789759"/>
    </source>
</evidence>
<reference evidence="1" key="1">
    <citation type="submission" date="2021-06" db="EMBL/GenBank/DDBJ databases">
        <authorList>
            <person name="Kallberg Y."/>
            <person name="Tangrot J."/>
            <person name="Rosling A."/>
        </authorList>
    </citation>
    <scope>NUCLEOTIDE SEQUENCE</scope>
    <source>
        <strain evidence="1">FL966</strain>
    </source>
</reference>